<feature type="domain" description="F-box" evidence="1">
    <location>
        <begin position="68"/>
        <end position="125"/>
    </location>
</feature>
<dbReference type="AlphaFoldDB" id="A0A9W9AN57"/>
<protein>
    <recommendedName>
        <fullName evidence="1">F-box domain-containing protein</fullName>
    </recommendedName>
</protein>
<evidence type="ECO:0000313" key="3">
    <source>
        <dbReference type="Proteomes" id="UP001150238"/>
    </source>
</evidence>
<sequence>MARYLSQSRIEGPVWLSPHEKTILQSYISKAEQEIESLDSRIEKLTRDKAIQFAVRASVKNILSPVRQIPNEILSKVFELVCYPDEGEFYAGFGIVRRTTSLSQVCIAWRRAAHDTPSIWSRLSLSIPYHRGLIKGGGKWVVEWLLRSQELPLEFYLDFPENDESYWPEEDESKQHPEIEPLIKEVHSLLNQILSRPPFLERIRLLKLTGYPCFFTPLFVLEPFSLCSLEMISIRMTRNFAENHWPVDTFSLAKNLRHVEIFDFYPKSQLETIMLPGDQLVRLNIAAIIYSSDFEPSVYTNFLRRCSSLVTLEISPPASLEFRSPPAPISLPVLKSLRLTFFSSFYGLQGVSSLLQLLVVPLLEDLTFSLRHVDFQEFVTGITAVQKNLPTSNLKSLTLEMGNMANADLTLVLALFPAITSFRLSDIGFDTNHLFQAMTYKKNLNDNSVLMPKISNLELEYREKARYPSELISMMLSRVEDAGFIDIARLRRFIADIIVTTMSENNVRARTESEGVTSERLQWTISKQRKNEDRYYDKHFQLLTVNHDRAWEYWLESEEEGSSDEEKYLDESAADEVKTVLELVHGAHLSTRTGKPFKGSSLVKLKG</sequence>
<dbReference type="InterPro" id="IPR001810">
    <property type="entry name" value="F-box_dom"/>
</dbReference>
<evidence type="ECO:0000313" key="2">
    <source>
        <dbReference type="EMBL" id="KAJ4487012.1"/>
    </source>
</evidence>
<dbReference type="Gene3D" id="1.20.1280.50">
    <property type="match status" value="1"/>
</dbReference>
<dbReference type="SUPFAM" id="SSF52047">
    <property type="entry name" value="RNI-like"/>
    <property type="match status" value="1"/>
</dbReference>
<dbReference type="EMBL" id="JANVFS010000009">
    <property type="protein sequence ID" value="KAJ4487012.1"/>
    <property type="molecule type" value="Genomic_DNA"/>
</dbReference>
<dbReference type="InterPro" id="IPR032675">
    <property type="entry name" value="LRR_dom_sf"/>
</dbReference>
<comment type="caution">
    <text evidence="2">The sequence shown here is derived from an EMBL/GenBank/DDBJ whole genome shotgun (WGS) entry which is preliminary data.</text>
</comment>
<gene>
    <name evidence="2" type="ORF">C8J55DRAFT_547904</name>
</gene>
<evidence type="ECO:0000259" key="1">
    <source>
        <dbReference type="Pfam" id="PF12937"/>
    </source>
</evidence>
<dbReference type="Gene3D" id="3.80.10.10">
    <property type="entry name" value="Ribonuclease Inhibitor"/>
    <property type="match status" value="1"/>
</dbReference>
<dbReference type="Proteomes" id="UP001150238">
    <property type="component" value="Unassembled WGS sequence"/>
</dbReference>
<reference evidence="2" key="1">
    <citation type="submission" date="2022-08" db="EMBL/GenBank/DDBJ databases">
        <authorList>
            <consortium name="DOE Joint Genome Institute"/>
            <person name="Min B."/>
            <person name="Riley R."/>
            <person name="Sierra-Patev S."/>
            <person name="Naranjo-Ortiz M."/>
            <person name="Looney B."/>
            <person name="Konkel Z."/>
            <person name="Slot J.C."/>
            <person name="Sakamoto Y."/>
            <person name="Steenwyk J.L."/>
            <person name="Rokas A."/>
            <person name="Carro J."/>
            <person name="Camarero S."/>
            <person name="Ferreira P."/>
            <person name="Molpeceres G."/>
            <person name="Ruiz-Duenas F.J."/>
            <person name="Serrano A."/>
            <person name="Henrissat B."/>
            <person name="Drula E."/>
            <person name="Hughes K.W."/>
            <person name="Mata J.L."/>
            <person name="Ishikawa N.K."/>
            <person name="Vargas-Isla R."/>
            <person name="Ushijima S."/>
            <person name="Smith C.A."/>
            <person name="Ahrendt S."/>
            <person name="Andreopoulos W."/>
            <person name="He G."/>
            <person name="Labutti K."/>
            <person name="Lipzen A."/>
            <person name="Ng V."/>
            <person name="Sandor L."/>
            <person name="Barry K."/>
            <person name="Martinez A.T."/>
            <person name="Xiao Y."/>
            <person name="Gibbons J.G."/>
            <person name="Terashima K."/>
            <person name="Hibbett D.S."/>
            <person name="Grigoriev I.V."/>
        </authorList>
    </citation>
    <scope>NUCLEOTIDE SEQUENCE</scope>
    <source>
        <strain evidence="2">Sp2 HRB7682 ss15</strain>
    </source>
</reference>
<accession>A0A9W9AN57</accession>
<reference evidence="2" key="2">
    <citation type="journal article" date="2023" name="Proc. Natl. Acad. Sci. U.S.A.">
        <title>A global phylogenomic analysis of the shiitake genus Lentinula.</title>
        <authorList>
            <person name="Sierra-Patev S."/>
            <person name="Min B."/>
            <person name="Naranjo-Ortiz M."/>
            <person name="Looney B."/>
            <person name="Konkel Z."/>
            <person name="Slot J.C."/>
            <person name="Sakamoto Y."/>
            <person name="Steenwyk J.L."/>
            <person name="Rokas A."/>
            <person name="Carro J."/>
            <person name="Camarero S."/>
            <person name="Ferreira P."/>
            <person name="Molpeceres G."/>
            <person name="Ruiz-Duenas F.J."/>
            <person name="Serrano A."/>
            <person name="Henrissat B."/>
            <person name="Drula E."/>
            <person name="Hughes K.W."/>
            <person name="Mata J.L."/>
            <person name="Ishikawa N.K."/>
            <person name="Vargas-Isla R."/>
            <person name="Ushijima S."/>
            <person name="Smith C.A."/>
            <person name="Donoghue J."/>
            <person name="Ahrendt S."/>
            <person name="Andreopoulos W."/>
            <person name="He G."/>
            <person name="LaButti K."/>
            <person name="Lipzen A."/>
            <person name="Ng V."/>
            <person name="Riley R."/>
            <person name="Sandor L."/>
            <person name="Barry K."/>
            <person name="Martinez A.T."/>
            <person name="Xiao Y."/>
            <person name="Gibbons J.G."/>
            <person name="Terashima K."/>
            <person name="Grigoriev I.V."/>
            <person name="Hibbett D."/>
        </authorList>
    </citation>
    <scope>NUCLEOTIDE SEQUENCE</scope>
    <source>
        <strain evidence="2">Sp2 HRB7682 ss15</strain>
    </source>
</reference>
<name>A0A9W9AN57_9AGAR</name>
<organism evidence="2 3">
    <name type="scientific">Lentinula lateritia</name>
    <dbReference type="NCBI Taxonomy" id="40482"/>
    <lineage>
        <taxon>Eukaryota</taxon>
        <taxon>Fungi</taxon>
        <taxon>Dikarya</taxon>
        <taxon>Basidiomycota</taxon>
        <taxon>Agaricomycotina</taxon>
        <taxon>Agaricomycetes</taxon>
        <taxon>Agaricomycetidae</taxon>
        <taxon>Agaricales</taxon>
        <taxon>Marasmiineae</taxon>
        <taxon>Omphalotaceae</taxon>
        <taxon>Lentinula</taxon>
    </lineage>
</organism>
<dbReference type="Pfam" id="PF12937">
    <property type="entry name" value="F-box-like"/>
    <property type="match status" value="1"/>
</dbReference>
<proteinExistence type="predicted"/>